<dbReference type="InterPro" id="IPR012547">
    <property type="entry name" value="PDDEXK_9"/>
</dbReference>
<comment type="caution">
    <text evidence="2">The sequence shown here is derived from an EMBL/GenBank/DDBJ whole genome shotgun (WGS) entry which is preliminary data.</text>
</comment>
<keyword evidence="2" id="KW-0547">Nucleotide-binding</keyword>
<evidence type="ECO:0000259" key="1">
    <source>
        <dbReference type="Pfam" id="PF09820"/>
    </source>
</evidence>
<dbReference type="PANTHER" id="PTHR34825:SF1">
    <property type="entry name" value="AAA-ATPASE-LIKE DOMAIN-CONTAINING PROTEIN"/>
    <property type="match status" value="1"/>
</dbReference>
<dbReference type="InterPro" id="IPR027417">
    <property type="entry name" value="P-loop_NTPase"/>
</dbReference>
<evidence type="ECO:0000313" key="3">
    <source>
        <dbReference type="Proteomes" id="UP000733611"/>
    </source>
</evidence>
<dbReference type="AlphaFoldDB" id="A0A948TG19"/>
<protein>
    <submittedName>
        <fullName evidence="2">ATP-binding protein</fullName>
    </submittedName>
</protein>
<dbReference type="SUPFAM" id="SSF52540">
    <property type="entry name" value="P-loop containing nucleoside triphosphate hydrolases"/>
    <property type="match status" value="1"/>
</dbReference>
<evidence type="ECO:0000313" key="2">
    <source>
        <dbReference type="EMBL" id="MBU3844371.1"/>
    </source>
</evidence>
<dbReference type="GO" id="GO:0005524">
    <property type="term" value="F:ATP binding"/>
    <property type="evidence" value="ECO:0007669"/>
    <property type="project" value="UniProtKB-KW"/>
</dbReference>
<gene>
    <name evidence="2" type="ORF">H9847_05820</name>
</gene>
<keyword evidence="2" id="KW-0067">ATP-binding</keyword>
<organism evidence="2 3">
    <name type="scientific">Candidatus Anaerobiospirillum pullicola</name>
    <dbReference type="NCBI Taxonomy" id="2838451"/>
    <lineage>
        <taxon>Bacteria</taxon>
        <taxon>Pseudomonadati</taxon>
        <taxon>Pseudomonadota</taxon>
        <taxon>Gammaproteobacteria</taxon>
        <taxon>Aeromonadales</taxon>
        <taxon>Succinivibrionaceae</taxon>
        <taxon>Anaerobiospirillum</taxon>
    </lineage>
</organism>
<dbReference type="EMBL" id="JAHLFE010000114">
    <property type="protein sequence ID" value="MBU3844371.1"/>
    <property type="molecule type" value="Genomic_DNA"/>
</dbReference>
<reference evidence="2" key="2">
    <citation type="submission" date="2021-04" db="EMBL/GenBank/DDBJ databases">
        <authorList>
            <person name="Gilroy R."/>
        </authorList>
    </citation>
    <scope>NUCLEOTIDE SEQUENCE</scope>
    <source>
        <strain evidence="2">378</strain>
    </source>
</reference>
<sequence>MSTFDQLMAILPEGQTFSLIRESGRIYVDKTRYLYSLALSRKPWLLTRPRRFGKSTLVSAFEELWLHGVAPYDGHDSYFKGLEIEQLWPQVPDNAGPFYVLHLDFSVLLINCHNAADFHQRLNAKILRFAQNAHLELQTTGTDQDAFEQLLDAVPDKSVVLLVDEYDAPLTRLLEADADDDAASAASAAMTQLLRDFFVLIKASSRKFRFIFITGITRLKDTSVFSAGNSVVDISQRPDYGAICGITREELQRYFPEHLRYAAAQWLQLPEEQVSSLHVEQLLDEMTMWYDGYCFDRNCATHVFSLWSLLCFFGEKCTDFNTYWFDGSGRSKLLLQNLSQLSWTDRFNILFGDSVEVELEDFLSPTTLEAMQPEVLLFQTGYLTLKAPYRGAAASDTLTVLMGLPNKEMESALSRLYCLDFLPKKFGFRAFVDKLRAALKAQDATALQQCCNKVLQSVDYEHYPLTQESSVTACLYIAISLALHVRVTVNHHESHGRADLLFDWQHTTVVIEFKYAHKHSETSDLLKQAVEQILDRNYGDTFAQQPHLWRLAMVFCAESHEITDVQVVT</sequence>
<dbReference type="Proteomes" id="UP000733611">
    <property type="component" value="Unassembled WGS sequence"/>
</dbReference>
<feature type="domain" description="AAA-ATPase-like" evidence="1">
    <location>
        <begin position="15"/>
        <end position="225"/>
    </location>
</feature>
<accession>A0A948TG19</accession>
<dbReference type="InterPro" id="IPR018631">
    <property type="entry name" value="AAA-ATPase-like_dom"/>
</dbReference>
<proteinExistence type="predicted"/>
<reference evidence="2" key="1">
    <citation type="journal article" date="2021" name="PeerJ">
        <title>Extensive microbial diversity within the chicken gut microbiome revealed by metagenomics and culture.</title>
        <authorList>
            <person name="Gilroy R."/>
            <person name="Ravi A."/>
            <person name="Getino M."/>
            <person name="Pursley I."/>
            <person name="Horton D.L."/>
            <person name="Alikhan N.F."/>
            <person name="Baker D."/>
            <person name="Gharbi K."/>
            <person name="Hall N."/>
            <person name="Watson M."/>
            <person name="Adriaenssens E.M."/>
            <person name="Foster-Nyarko E."/>
            <person name="Jarju S."/>
            <person name="Secka A."/>
            <person name="Antonio M."/>
            <person name="Oren A."/>
            <person name="Chaudhuri R.R."/>
            <person name="La Ragione R."/>
            <person name="Hildebrand F."/>
            <person name="Pallen M.J."/>
        </authorList>
    </citation>
    <scope>NUCLEOTIDE SEQUENCE</scope>
    <source>
        <strain evidence="2">378</strain>
    </source>
</reference>
<dbReference type="PANTHER" id="PTHR34825">
    <property type="entry name" value="CONSERVED PROTEIN, WITH A WEAK D-GALACTARATE DEHYDRATASE/ALTRONATE HYDROLASE DOMAIN"/>
    <property type="match status" value="1"/>
</dbReference>
<name>A0A948TG19_9GAMM</name>
<dbReference type="Pfam" id="PF09820">
    <property type="entry name" value="AAA-ATPase_like"/>
    <property type="match status" value="1"/>
</dbReference>
<dbReference type="Pfam" id="PF08011">
    <property type="entry name" value="PDDEXK_9"/>
    <property type="match status" value="1"/>
</dbReference>